<dbReference type="GO" id="GO:0019867">
    <property type="term" value="C:outer membrane"/>
    <property type="evidence" value="ECO:0007669"/>
    <property type="project" value="InterPro"/>
</dbReference>
<evidence type="ECO:0000256" key="1">
    <source>
        <dbReference type="ARBA" id="ARBA00004370"/>
    </source>
</evidence>
<evidence type="ECO:0000259" key="4">
    <source>
        <dbReference type="Pfam" id="PF01103"/>
    </source>
</evidence>
<dbReference type="Pfam" id="PF01103">
    <property type="entry name" value="Omp85"/>
    <property type="match status" value="1"/>
</dbReference>
<dbReference type="InterPro" id="IPR000184">
    <property type="entry name" value="Bac_surfAg_D15"/>
</dbReference>
<evidence type="ECO:0000256" key="2">
    <source>
        <dbReference type="ARBA" id="ARBA00023136"/>
    </source>
</evidence>
<feature type="signal peptide" evidence="3">
    <location>
        <begin position="1"/>
        <end position="25"/>
    </location>
</feature>
<proteinExistence type="predicted"/>
<keyword evidence="3" id="KW-0732">Signal</keyword>
<dbReference type="RefSeq" id="WP_147031934.1">
    <property type="nucleotide sequence ID" value="NZ_CP042436.1"/>
</dbReference>
<comment type="subcellular location">
    <subcellularLocation>
        <location evidence="1">Membrane</location>
    </subcellularLocation>
</comment>
<organism evidence="5 6">
    <name type="scientific">Mucilaginibacter ginsenosidivorans</name>
    <dbReference type="NCBI Taxonomy" id="398053"/>
    <lineage>
        <taxon>Bacteria</taxon>
        <taxon>Pseudomonadati</taxon>
        <taxon>Bacteroidota</taxon>
        <taxon>Sphingobacteriia</taxon>
        <taxon>Sphingobacteriales</taxon>
        <taxon>Sphingobacteriaceae</taxon>
        <taxon>Mucilaginibacter</taxon>
    </lineage>
</organism>
<keyword evidence="2" id="KW-0472">Membrane</keyword>
<feature type="chain" id="PRO_5022932006" evidence="3">
    <location>
        <begin position="26"/>
        <end position="411"/>
    </location>
</feature>
<name>A0A5B8UWT0_9SPHI</name>
<dbReference type="KEGG" id="mgin:FRZ54_12490"/>
<evidence type="ECO:0000313" key="5">
    <source>
        <dbReference type="EMBL" id="QEC63358.1"/>
    </source>
</evidence>
<sequence>MNTAKGVTRMLLVVFACLLSLPVFAGARADTSKQKLPNTHRDSTKQLDLVDVMHGLFRSGVLPISHRSQVGTKPVMSLIPLLSYSTQSRMSASLKGNIAFRAGAASRISLVDFGTSYNQNGQFTLPIKWNIWNRDNAYNFAGELKFYSYPQSTFGLGSSSTTHDRDQLNYNCLRFSGTAFRRVAGNFYAGAGYVMDNHWSIHQKADGDADVSDFSAYGAAKHTVSSGFTFNALFDSRDNSVNPSHGFYAMSQFRQNMTLLGSTAAWNSVTLDVRKYFRFPASSTNVLAFWSYNVLTLSGRPPYLDMPSTFWDSNNTGRGYMQGRFRGAQMVYGEAEYRYAITANGLIGGVVFLNGQSFSAAPGTHFQAIQPGYGPGLRIKLNKVSKTNIAIDYGFGHEGSRGLFVKIGELF</sequence>
<keyword evidence="6" id="KW-1185">Reference proteome</keyword>
<reference evidence="5 6" key="1">
    <citation type="journal article" date="2017" name="Curr. Microbiol.">
        <title>Mucilaginibacter ginsenosidivorans sp. nov., Isolated from Soil of Ginseng Field.</title>
        <authorList>
            <person name="Kim M.M."/>
            <person name="Siddiqi M.Z."/>
            <person name="Im W.T."/>
        </authorList>
    </citation>
    <scope>NUCLEOTIDE SEQUENCE [LARGE SCALE GENOMIC DNA]</scope>
    <source>
        <strain evidence="5 6">Gsoil 3017</strain>
    </source>
</reference>
<accession>A0A5B8UWT0</accession>
<dbReference type="EMBL" id="CP042436">
    <property type="protein sequence ID" value="QEC63358.1"/>
    <property type="molecule type" value="Genomic_DNA"/>
</dbReference>
<feature type="domain" description="Bacterial surface antigen (D15)" evidence="4">
    <location>
        <begin position="123"/>
        <end position="381"/>
    </location>
</feature>
<dbReference type="OrthoDB" id="621220at2"/>
<dbReference type="AlphaFoldDB" id="A0A5B8UWT0"/>
<gene>
    <name evidence="5" type="ORF">FRZ54_12490</name>
</gene>
<evidence type="ECO:0000256" key="3">
    <source>
        <dbReference type="SAM" id="SignalP"/>
    </source>
</evidence>
<dbReference type="Gene3D" id="2.40.160.50">
    <property type="entry name" value="membrane protein fhac: a member of the omp85/tpsb transporter family"/>
    <property type="match status" value="1"/>
</dbReference>
<dbReference type="Proteomes" id="UP000321479">
    <property type="component" value="Chromosome"/>
</dbReference>
<evidence type="ECO:0000313" key="6">
    <source>
        <dbReference type="Proteomes" id="UP000321479"/>
    </source>
</evidence>
<protein>
    <submittedName>
        <fullName evidence="5">BamA/TamA family outer membrane protein</fullName>
    </submittedName>
</protein>